<accession>A0A314YBM2</accession>
<dbReference type="Proteomes" id="UP000250321">
    <property type="component" value="Unassembled WGS sequence"/>
</dbReference>
<reference evidence="1 2" key="1">
    <citation type="submission" date="2018-02" db="EMBL/GenBank/DDBJ databases">
        <title>Draft genome of wild Prunus yedoensis var. nudiflora.</title>
        <authorList>
            <person name="Baek S."/>
            <person name="Kim J.-H."/>
            <person name="Choi K."/>
            <person name="Kim G.-B."/>
            <person name="Cho A."/>
            <person name="Jang H."/>
            <person name="Shin C.-H."/>
            <person name="Yu H.-J."/>
            <person name="Mun J.-H."/>
        </authorList>
    </citation>
    <scope>NUCLEOTIDE SEQUENCE [LARGE SCALE GENOMIC DNA]</scope>
    <source>
        <strain evidence="2">cv. Jeju island</strain>
        <tissue evidence="1">Leaf</tissue>
    </source>
</reference>
<evidence type="ECO:0000313" key="2">
    <source>
        <dbReference type="Proteomes" id="UP000250321"/>
    </source>
</evidence>
<dbReference type="AlphaFoldDB" id="A0A314YBM2"/>
<proteinExistence type="predicted"/>
<comment type="caution">
    <text evidence="1">The sequence shown here is derived from an EMBL/GenBank/DDBJ whole genome shotgun (WGS) entry which is preliminary data.</text>
</comment>
<name>A0A314YBM2_PRUYE</name>
<gene>
    <name evidence="1" type="ORF">Pyn_12133</name>
</gene>
<organism evidence="1 2">
    <name type="scientific">Prunus yedoensis var. nudiflora</name>
    <dbReference type="NCBI Taxonomy" id="2094558"/>
    <lineage>
        <taxon>Eukaryota</taxon>
        <taxon>Viridiplantae</taxon>
        <taxon>Streptophyta</taxon>
        <taxon>Embryophyta</taxon>
        <taxon>Tracheophyta</taxon>
        <taxon>Spermatophyta</taxon>
        <taxon>Magnoliopsida</taxon>
        <taxon>eudicotyledons</taxon>
        <taxon>Gunneridae</taxon>
        <taxon>Pentapetalae</taxon>
        <taxon>rosids</taxon>
        <taxon>fabids</taxon>
        <taxon>Rosales</taxon>
        <taxon>Rosaceae</taxon>
        <taxon>Amygdaloideae</taxon>
        <taxon>Amygdaleae</taxon>
        <taxon>Prunus</taxon>
    </lineage>
</organism>
<protein>
    <submittedName>
        <fullName evidence="1">Uncharacterized protein</fullName>
    </submittedName>
</protein>
<dbReference type="EMBL" id="PJQY01001487">
    <property type="protein sequence ID" value="PQQ02221.1"/>
    <property type="molecule type" value="Genomic_DNA"/>
</dbReference>
<sequence length="87" mass="10291">MGTQMQFEIYIESACTDEFDSQKATRHQLRSSSKKKNCVRRGFLTGNVKIFKLHHFSMDRDKFSYESEIARVLFLLLLFLDAQDQKH</sequence>
<evidence type="ECO:0000313" key="1">
    <source>
        <dbReference type="EMBL" id="PQQ02221.1"/>
    </source>
</evidence>
<keyword evidence="2" id="KW-1185">Reference proteome</keyword>